<name>A0A4W4G0H4_ELEEL</name>
<evidence type="ECO:0000256" key="9">
    <source>
        <dbReference type="SAM" id="SignalP"/>
    </source>
</evidence>
<protein>
    <submittedName>
        <fullName evidence="10">Uncharacterized protein</fullName>
    </submittedName>
</protein>
<evidence type="ECO:0000256" key="5">
    <source>
        <dbReference type="ARBA" id="ARBA00022702"/>
    </source>
</evidence>
<keyword evidence="3" id="KW-0964">Secreted</keyword>
<dbReference type="AlphaFoldDB" id="A0A4W4G0H4"/>
<keyword evidence="11" id="KW-1185">Reference proteome</keyword>
<keyword evidence="5 8" id="KW-0372">Hormone</keyword>
<evidence type="ECO:0000313" key="10">
    <source>
        <dbReference type="Ensembl" id="ENSEEEP00000030110.2"/>
    </source>
</evidence>
<evidence type="ECO:0000256" key="8">
    <source>
        <dbReference type="RuleBase" id="RU000636"/>
    </source>
</evidence>
<dbReference type="GO" id="GO:0008217">
    <property type="term" value="P:regulation of blood pressure"/>
    <property type="evidence" value="ECO:0007669"/>
    <property type="project" value="InterPro"/>
</dbReference>
<reference evidence="10" key="3">
    <citation type="submission" date="2020-05" db="EMBL/GenBank/DDBJ databases">
        <title>Electrophorus electricus (electric eel) genome, fEleEle1, primary haplotype.</title>
        <authorList>
            <person name="Myers G."/>
            <person name="Meyer A."/>
            <person name="Fedrigo O."/>
            <person name="Formenti G."/>
            <person name="Rhie A."/>
            <person name="Tracey A."/>
            <person name="Sims Y."/>
            <person name="Jarvis E.D."/>
        </authorList>
    </citation>
    <scope>NUCLEOTIDE SEQUENCE [LARGE SCALE GENOMIC DNA]</scope>
</reference>
<comment type="similarity">
    <text evidence="2 8">Belongs to the urotensin-2 family.</text>
</comment>
<evidence type="ECO:0000313" key="11">
    <source>
        <dbReference type="Proteomes" id="UP000314983"/>
    </source>
</evidence>
<dbReference type="OMA" id="AVEVSVX"/>
<accession>A0A4W4G0H4</accession>
<dbReference type="PANTHER" id="PTHR14447">
    <property type="entry name" value="UROTENSIN 2"/>
    <property type="match status" value="1"/>
</dbReference>
<dbReference type="PANTHER" id="PTHR14447:SF0">
    <property type="entry name" value="UROTENSIN-2"/>
    <property type="match status" value="1"/>
</dbReference>
<keyword evidence="4" id="KW-0165">Cleavage on pair of basic residues</keyword>
<proteinExistence type="inferred from homology"/>
<feature type="signal peptide" evidence="9">
    <location>
        <begin position="1"/>
        <end position="21"/>
    </location>
</feature>
<evidence type="ECO:0000256" key="4">
    <source>
        <dbReference type="ARBA" id="ARBA00022685"/>
    </source>
</evidence>
<feature type="chain" id="PRO_5044280585" evidence="9">
    <location>
        <begin position="22"/>
        <end position="124"/>
    </location>
</feature>
<evidence type="ECO:0000256" key="3">
    <source>
        <dbReference type="ARBA" id="ARBA00022525"/>
    </source>
</evidence>
<keyword evidence="6 9" id="KW-0732">Signal</keyword>
<comment type="subcellular location">
    <subcellularLocation>
        <location evidence="1 8">Secreted</location>
    </subcellularLocation>
</comment>
<keyword evidence="7" id="KW-1015">Disulfide bond</keyword>
<dbReference type="STRING" id="8005.ENSEEEP00000030110"/>
<sequence>MLCKLLLSCSLLFFALEPLPAHPFIHSDMPYTGPVSDEDEQTDPGERLYPALPYPSWGAGGIGYPSLLRGDINREGEKGAVMSCAVLQVLLGRVSRERPLVQVLGGRKPYKRGSSTDCFWKYCV</sequence>
<organism evidence="10 11">
    <name type="scientific">Electrophorus electricus</name>
    <name type="common">Electric eel</name>
    <name type="synonym">Gymnotus electricus</name>
    <dbReference type="NCBI Taxonomy" id="8005"/>
    <lineage>
        <taxon>Eukaryota</taxon>
        <taxon>Metazoa</taxon>
        <taxon>Chordata</taxon>
        <taxon>Craniata</taxon>
        <taxon>Vertebrata</taxon>
        <taxon>Euteleostomi</taxon>
        <taxon>Actinopterygii</taxon>
        <taxon>Neopterygii</taxon>
        <taxon>Teleostei</taxon>
        <taxon>Ostariophysi</taxon>
        <taxon>Gymnotiformes</taxon>
        <taxon>Gymnotoidei</taxon>
        <taxon>Gymnotidae</taxon>
        <taxon>Electrophorus</taxon>
    </lineage>
</organism>
<reference evidence="11" key="2">
    <citation type="journal article" date="2017" name="Sci. Adv.">
        <title>A tail of two voltages: Proteomic comparison of the three electric organs of the electric eel.</title>
        <authorList>
            <person name="Traeger L.L."/>
            <person name="Sabat G."/>
            <person name="Barrett-Wilt G.A."/>
            <person name="Wells G.B."/>
            <person name="Sussman M.R."/>
        </authorList>
    </citation>
    <scope>NUCLEOTIDE SEQUENCE [LARGE SCALE GENOMIC DNA]</scope>
</reference>
<evidence type="ECO:0000256" key="6">
    <source>
        <dbReference type="ARBA" id="ARBA00022729"/>
    </source>
</evidence>
<evidence type="ECO:0000256" key="7">
    <source>
        <dbReference type="ARBA" id="ARBA00023157"/>
    </source>
</evidence>
<reference evidence="10" key="4">
    <citation type="submission" date="2025-08" db="UniProtKB">
        <authorList>
            <consortium name="Ensembl"/>
        </authorList>
    </citation>
    <scope>IDENTIFICATION</scope>
</reference>
<reference evidence="11" key="1">
    <citation type="journal article" date="2014" name="Science">
        <title>Nonhuman genetics. Genomic basis for the convergent evolution of electric organs.</title>
        <authorList>
            <person name="Gallant J.R."/>
            <person name="Traeger L.L."/>
            <person name="Volkening J.D."/>
            <person name="Moffett H."/>
            <person name="Chen P.H."/>
            <person name="Novina C.D."/>
            <person name="Phillips G.N.Jr."/>
            <person name="Anand R."/>
            <person name="Wells G.B."/>
            <person name="Pinch M."/>
            <person name="Guth R."/>
            <person name="Unguez G.A."/>
            <person name="Albert J.S."/>
            <person name="Zakon H.H."/>
            <person name="Samanta M.P."/>
            <person name="Sussman M.R."/>
        </authorList>
    </citation>
    <scope>NUCLEOTIDE SEQUENCE [LARGE SCALE GENOMIC DNA]</scope>
</reference>
<dbReference type="GO" id="GO:0005576">
    <property type="term" value="C:extracellular region"/>
    <property type="evidence" value="ECO:0007669"/>
    <property type="project" value="UniProtKB-SubCell"/>
</dbReference>
<evidence type="ECO:0000256" key="2">
    <source>
        <dbReference type="ARBA" id="ARBA00006719"/>
    </source>
</evidence>
<evidence type="ECO:0000256" key="1">
    <source>
        <dbReference type="ARBA" id="ARBA00004613"/>
    </source>
</evidence>
<dbReference type="InterPro" id="IPR001483">
    <property type="entry name" value="Urotensin_II"/>
</dbReference>
<dbReference type="Pfam" id="PF02083">
    <property type="entry name" value="Urotensin_II"/>
    <property type="match status" value="1"/>
</dbReference>
<dbReference type="GO" id="GO:0097746">
    <property type="term" value="P:blood vessel diameter maintenance"/>
    <property type="evidence" value="ECO:0007669"/>
    <property type="project" value="InterPro"/>
</dbReference>
<dbReference type="PROSITE" id="PS00984">
    <property type="entry name" value="UROTENSIN_II"/>
    <property type="match status" value="1"/>
</dbReference>
<gene>
    <name evidence="10" type="primary">uts2b</name>
</gene>
<reference evidence="10" key="5">
    <citation type="submission" date="2025-09" db="UniProtKB">
        <authorList>
            <consortium name="Ensembl"/>
        </authorList>
    </citation>
    <scope>IDENTIFICATION</scope>
</reference>
<dbReference type="Ensembl" id="ENSEEET00000030463.2">
    <property type="protein sequence ID" value="ENSEEEP00000030110.2"/>
    <property type="gene ID" value="ENSEEEG00000014434.2"/>
</dbReference>
<dbReference type="Proteomes" id="UP000314983">
    <property type="component" value="Chromosome 20"/>
</dbReference>
<dbReference type="GO" id="GO:0005179">
    <property type="term" value="F:hormone activity"/>
    <property type="evidence" value="ECO:0007669"/>
    <property type="project" value="UniProtKB-KW"/>
</dbReference>